<evidence type="ECO:0000313" key="1">
    <source>
        <dbReference type="EMBL" id="GJE92879.1"/>
    </source>
</evidence>
<dbReference type="EMBL" id="BPQB01000029">
    <property type="protein sequence ID" value="GJE92879.1"/>
    <property type="molecule type" value="Genomic_DNA"/>
</dbReference>
<protein>
    <recommendedName>
        <fullName evidence="3">F-box domain-containing protein</fullName>
    </recommendedName>
</protein>
<dbReference type="OrthoDB" id="3181669at2759"/>
<sequence>MEDDYDSLEDLDTIDAAIAKYRSIVQRLCTIRNSRVPIWRIPDEILSKIFLLIVSERFYDWYSNTENTPPQPYKWMQIAYVCRHWHRVCVATHQLWAFVDLGNPERTRVLLRLSGTAPLTLISRMTFEQDALHLCLAEMSRIRHFLFEPPYPLEYLASDDGRPYLPPITGVSRVLTLHLSLATPAFTKLFLSSSLTHLRCGFMEPQFSVREMIAVLDSVPCLVDLELVEALQSISPPDSHNLAPDRQAVALPALRRMELQDSSTAGVSCATLLQYIELPPQASVSMNFGSNANHPQEAAVIVDTLRRAASRVFSRGNLPQICCIRREEHAFQALSTGQFGLVFKLQPTVQQLPELLWTLYAPHSPSPGPGHVTITLRITPHWSEDALVDTFLSTLPLANVSMLVAQLRTFPDDIWIQLARIANVTHVSAAPHEFAYDLMKALAALSDPPFPKLQVLMLGNICWDKGLLGPEGGDVPLSKRCHDALQARLAQGAPLRSLSLRGAIGVDEAELIALQDSGLVKKVELVDMTGVSVP</sequence>
<comment type="caution">
    <text evidence="1">The sequence shown here is derived from an EMBL/GenBank/DDBJ whole genome shotgun (WGS) entry which is preliminary data.</text>
</comment>
<accession>A0A9P3GEI4</accession>
<proteinExistence type="predicted"/>
<dbReference type="Proteomes" id="UP000703269">
    <property type="component" value="Unassembled WGS sequence"/>
</dbReference>
<name>A0A9P3GEI4_9APHY</name>
<reference evidence="1 2" key="1">
    <citation type="submission" date="2021-08" db="EMBL/GenBank/DDBJ databases">
        <title>Draft Genome Sequence of Phanerochaete sordida strain YK-624.</title>
        <authorList>
            <person name="Mori T."/>
            <person name="Dohra H."/>
            <person name="Suzuki T."/>
            <person name="Kawagishi H."/>
            <person name="Hirai H."/>
        </authorList>
    </citation>
    <scope>NUCLEOTIDE SEQUENCE [LARGE SCALE GENOMIC DNA]</scope>
    <source>
        <strain evidence="1 2">YK-624</strain>
    </source>
</reference>
<evidence type="ECO:0008006" key="3">
    <source>
        <dbReference type="Google" id="ProtNLM"/>
    </source>
</evidence>
<keyword evidence="2" id="KW-1185">Reference proteome</keyword>
<evidence type="ECO:0000313" key="2">
    <source>
        <dbReference type="Proteomes" id="UP000703269"/>
    </source>
</evidence>
<organism evidence="1 2">
    <name type="scientific">Phanerochaete sordida</name>
    <dbReference type="NCBI Taxonomy" id="48140"/>
    <lineage>
        <taxon>Eukaryota</taxon>
        <taxon>Fungi</taxon>
        <taxon>Dikarya</taxon>
        <taxon>Basidiomycota</taxon>
        <taxon>Agaricomycotina</taxon>
        <taxon>Agaricomycetes</taxon>
        <taxon>Polyporales</taxon>
        <taxon>Phanerochaetaceae</taxon>
        <taxon>Phanerochaete</taxon>
    </lineage>
</organism>
<gene>
    <name evidence="1" type="ORF">PsYK624_090370</name>
</gene>
<dbReference type="Gene3D" id="1.20.1280.50">
    <property type="match status" value="1"/>
</dbReference>
<dbReference type="AlphaFoldDB" id="A0A9P3GEI4"/>